<dbReference type="EnsemblPlants" id="KQL07859">
    <property type="protein sequence ID" value="KQL07859"/>
    <property type="gene ID" value="SETIT_003170mg"/>
</dbReference>
<dbReference type="EMBL" id="AGNK02003382">
    <property type="status" value="NOT_ANNOTATED_CDS"/>
    <property type="molecule type" value="Genomic_DNA"/>
</dbReference>
<dbReference type="Gramene" id="KQL07859">
    <property type="protein sequence ID" value="KQL07859"/>
    <property type="gene ID" value="SETIT_003170mg"/>
</dbReference>
<evidence type="ECO:0000313" key="2">
    <source>
        <dbReference type="Proteomes" id="UP000004995"/>
    </source>
</evidence>
<protein>
    <submittedName>
        <fullName evidence="1">Uncharacterized protein</fullName>
    </submittedName>
</protein>
<keyword evidence="2" id="KW-1185">Reference proteome</keyword>
<accession>K3XMP7</accession>
<sequence length="161" mass="18217">MLFFVWASPPSLTCMHILIRPTNFPFSSLTTQSIRDVDDSTIDPTRHHHQLQRQTAVDRQRARRRRQLAELVPDDPVHPQVHGEHPRAVVLTELADVQVHGQAAHAHGRHRVRAPRALERHRHLGAAEALALVQPRRLDPVVVDGHAPVGVRDFHSTAVRL</sequence>
<evidence type="ECO:0000313" key="1">
    <source>
        <dbReference type="EnsemblPlants" id="KQL07859"/>
    </source>
</evidence>
<name>K3XMP7_SETIT</name>
<reference evidence="1" key="2">
    <citation type="submission" date="2018-08" db="UniProtKB">
        <authorList>
            <consortium name="EnsemblPlants"/>
        </authorList>
    </citation>
    <scope>IDENTIFICATION</scope>
    <source>
        <strain evidence="1">Yugu1</strain>
    </source>
</reference>
<reference evidence="2" key="1">
    <citation type="journal article" date="2012" name="Nat. Biotechnol.">
        <title>Reference genome sequence of the model plant Setaria.</title>
        <authorList>
            <person name="Bennetzen J.L."/>
            <person name="Schmutz J."/>
            <person name="Wang H."/>
            <person name="Percifield R."/>
            <person name="Hawkins J."/>
            <person name="Pontaroli A.C."/>
            <person name="Estep M."/>
            <person name="Feng L."/>
            <person name="Vaughn J.N."/>
            <person name="Grimwood J."/>
            <person name="Jenkins J."/>
            <person name="Barry K."/>
            <person name="Lindquist E."/>
            <person name="Hellsten U."/>
            <person name="Deshpande S."/>
            <person name="Wang X."/>
            <person name="Wu X."/>
            <person name="Mitros T."/>
            <person name="Triplett J."/>
            <person name="Yang X."/>
            <person name="Ye C.Y."/>
            <person name="Mauro-Herrera M."/>
            <person name="Wang L."/>
            <person name="Li P."/>
            <person name="Sharma M."/>
            <person name="Sharma R."/>
            <person name="Ronald P.C."/>
            <person name="Panaud O."/>
            <person name="Kellogg E.A."/>
            <person name="Brutnell T.P."/>
            <person name="Doust A.N."/>
            <person name="Tuskan G.A."/>
            <person name="Rokhsar D."/>
            <person name="Devos K.M."/>
        </authorList>
    </citation>
    <scope>NUCLEOTIDE SEQUENCE [LARGE SCALE GENOMIC DNA]</scope>
    <source>
        <strain evidence="2">cv. Yugu1</strain>
    </source>
</reference>
<dbReference type="HOGENOM" id="CLU_1646624_0_0_1"/>
<proteinExistence type="predicted"/>
<dbReference type="AlphaFoldDB" id="K3XMP7"/>
<organism evidence="1 2">
    <name type="scientific">Setaria italica</name>
    <name type="common">Foxtail millet</name>
    <name type="synonym">Panicum italicum</name>
    <dbReference type="NCBI Taxonomy" id="4555"/>
    <lineage>
        <taxon>Eukaryota</taxon>
        <taxon>Viridiplantae</taxon>
        <taxon>Streptophyta</taxon>
        <taxon>Embryophyta</taxon>
        <taxon>Tracheophyta</taxon>
        <taxon>Spermatophyta</taxon>
        <taxon>Magnoliopsida</taxon>
        <taxon>Liliopsida</taxon>
        <taxon>Poales</taxon>
        <taxon>Poaceae</taxon>
        <taxon>PACMAD clade</taxon>
        <taxon>Panicoideae</taxon>
        <taxon>Panicodae</taxon>
        <taxon>Paniceae</taxon>
        <taxon>Cenchrinae</taxon>
        <taxon>Setaria</taxon>
    </lineage>
</organism>
<dbReference type="InParanoid" id="K3XMP7"/>
<dbReference type="Proteomes" id="UP000004995">
    <property type="component" value="Unassembled WGS sequence"/>
</dbReference>